<feature type="region of interest" description="Disordered" evidence="6">
    <location>
        <begin position="45"/>
        <end position="148"/>
    </location>
</feature>
<sequence length="183" mass="20053">MTGKPLSHREIWDDSTIVSSWEYLLNEYKKYHSIEATGGNLEAAVKEFAEKQDRTEKQPQDAQADTSAPTEAAPPAPPSEQVAVAEQQQDKDETMAEAEPVPVDTTTTAPPTSNGLAGSDHSEVQEQGPSTKAAVPQPPPFPFMPGTNLAENEEMKNLMMAWYYAGYYTGLHEGQQKAQQQSK</sequence>
<evidence type="ECO:0000256" key="3">
    <source>
        <dbReference type="ARBA" id="ARBA00022664"/>
    </source>
</evidence>
<dbReference type="AlphaFoldDB" id="A0A3N4I1E6"/>
<dbReference type="PANTHER" id="PTHR39267:SF1">
    <property type="entry name" value="SURVIVAL MOTOR NEURON PROTEIN"/>
    <property type="match status" value="1"/>
</dbReference>
<feature type="compositionally biased region" description="Basic and acidic residues" evidence="6">
    <location>
        <begin position="45"/>
        <end position="59"/>
    </location>
</feature>
<dbReference type="InterPro" id="IPR047313">
    <property type="entry name" value="SMN_C"/>
</dbReference>
<protein>
    <recommendedName>
        <fullName evidence="9">Survival motor neuron Tudor domain-containing protein</fullName>
    </recommendedName>
</protein>
<evidence type="ECO:0000256" key="5">
    <source>
        <dbReference type="ARBA" id="ARBA00023242"/>
    </source>
</evidence>
<evidence type="ECO:0000256" key="6">
    <source>
        <dbReference type="SAM" id="MobiDB-lite"/>
    </source>
</evidence>
<dbReference type="GO" id="GO:0006397">
    <property type="term" value="P:mRNA processing"/>
    <property type="evidence" value="ECO:0007669"/>
    <property type="project" value="UniProtKB-KW"/>
</dbReference>
<proteinExistence type="inferred from homology"/>
<dbReference type="Pfam" id="PF20635">
    <property type="entry name" value="SMN_YG-box"/>
    <property type="match status" value="1"/>
</dbReference>
<dbReference type="EMBL" id="ML119694">
    <property type="protein sequence ID" value="RPA79903.1"/>
    <property type="molecule type" value="Genomic_DNA"/>
</dbReference>
<evidence type="ECO:0000256" key="2">
    <source>
        <dbReference type="ARBA" id="ARBA00005371"/>
    </source>
</evidence>
<reference evidence="7 8" key="1">
    <citation type="journal article" date="2018" name="Nat. Ecol. Evol.">
        <title>Pezizomycetes genomes reveal the molecular basis of ectomycorrhizal truffle lifestyle.</title>
        <authorList>
            <person name="Murat C."/>
            <person name="Payen T."/>
            <person name="Noel B."/>
            <person name="Kuo A."/>
            <person name="Morin E."/>
            <person name="Chen J."/>
            <person name="Kohler A."/>
            <person name="Krizsan K."/>
            <person name="Balestrini R."/>
            <person name="Da Silva C."/>
            <person name="Montanini B."/>
            <person name="Hainaut M."/>
            <person name="Levati E."/>
            <person name="Barry K.W."/>
            <person name="Belfiori B."/>
            <person name="Cichocki N."/>
            <person name="Clum A."/>
            <person name="Dockter R.B."/>
            <person name="Fauchery L."/>
            <person name="Guy J."/>
            <person name="Iotti M."/>
            <person name="Le Tacon F."/>
            <person name="Lindquist E.A."/>
            <person name="Lipzen A."/>
            <person name="Malagnac F."/>
            <person name="Mello A."/>
            <person name="Molinier V."/>
            <person name="Miyauchi S."/>
            <person name="Poulain J."/>
            <person name="Riccioni C."/>
            <person name="Rubini A."/>
            <person name="Sitrit Y."/>
            <person name="Splivallo R."/>
            <person name="Traeger S."/>
            <person name="Wang M."/>
            <person name="Zifcakova L."/>
            <person name="Wipf D."/>
            <person name="Zambonelli A."/>
            <person name="Paolocci F."/>
            <person name="Nowrousian M."/>
            <person name="Ottonello S."/>
            <person name="Baldrian P."/>
            <person name="Spatafora J.W."/>
            <person name="Henrissat B."/>
            <person name="Nagy L.G."/>
            <person name="Aury J.M."/>
            <person name="Wincker P."/>
            <person name="Grigoriev I.V."/>
            <person name="Bonfante P."/>
            <person name="Martin F.M."/>
        </authorList>
    </citation>
    <scope>NUCLEOTIDE SEQUENCE [LARGE SCALE GENOMIC DNA]</scope>
    <source>
        <strain evidence="7 8">RN42</strain>
    </source>
</reference>
<evidence type="ECO:0000313" key="7">
    <source>
        <dbReference type="EMBL" id="RPA79903.1"/>
    </source>
</evidence>
<evidence type="ECO:0008006" key="9">
    <source>
        <dbReference type="Google" id="ProtNLM"/>
    </source>
</evidence>
<organism evidence="7 8">
    <name type="scientific">Ascobolus immersus RN42</name>
    <dbReference type="NCBI Taxonomy" id="1160509"/>
    <lineage>
        <taxon>Eukaryota</taxon>
        <taxon>Fungi</taxon>
        <taxon>Dikarya</taxon>
        <taxon>Ascomycota</taxon>
        <taxon>Pezizomycotina</taxon>
        <taxon>Pezizomycetes</taxon>
        <taxon>Pezizales</taxon>
        <taxon>Ascobolaceae</taxon>
        <taxon>Ascobolus</taxon>
    </lineage>
</organism>
<accession>A0A3N4I1E6</accession>
<dbReference type="CDD" id="cd22851">
    <property type="entry name" value="SMN_N"/>
    <property type="match status" value="1"/>
</dbReference>
<dbReference type="OrthoDB" id="197400at2759"/>
<dbReference type="GO" id="GO:0005634">
    <property type="term" value="C:nucleus"/>
    <property type="evidence" value="ECO:0007669"/>
    <property type="project" value="UniProtKB-SubCell"/>
</dbReference>
<keyword evidence="5" id="KW-0539">Nucleus</keyword>
<keyword evidence="8" id="KW-1185">Reference proteome</keyword>
<keyword evidence="4" id="KW-0508">mRNA splicing</keyword>
<feature type="compositionally biased region" description="Low complexity" evidence="6">
    <location>
        <begin position="97"/>
        <end position="112"/>
    </location>
</feature>
<gene>
    <name evidence="7" type="ORF">BJ508DRAFT_415704</name>
</gene>
<name>A0A3N4I1E6_ASCIM</name>
<evidence type="ECO:0000313" key="8">
    <source>
        <dbReference type="Proteomes" id="UP000275078"/>
    </source>
</evidence>
<evidence type="ECO:0000256" key="1">
    <source>
        <dbReference type="ARBA" id="ARBA00004123"/>
    </source>
</evidence>
<dbReference type="STRING" id="1160509.A0A3N4I1E6"/>
<dbReference type="InterPro" id="IPR040424">
    <property type="entry name" value="Smn1"/>
</dbReference>
<dbReference type="PANTHER" id="PTHR39267">
    <property type="entry name" value="SURVIVAL MOTOR NEURON-LIKE PROTEIN 1"/>
    <property type="match status" value="1"/>
</dbReference>
<comment type="subcellular location">
    <subcellularLocation>
        <location evidence="1">Nucleus</location>
    </subcellularLocation>
</comment>
<keyword evidence="3" id="KW-0507">mRNA processing</keyword>
<dbReference type="Proteomes" id="UP000275078">
    <property type="component" value="Unassembled WGS sequence"/>
</dbReference>
<dbReference type="GO" id="GO:0008380">
    <property type="term" value="P:RNA splicing"/>
    <property type="evidence" value="ECO:0007669"/>
    <property type="project" value="UniProtKB-KW"/>
</dbReference>
<comment type="similarity">
    <text evidence="2">Belongs to the SMN family.</text>
</comment>
<dbReference type="CDD" id="cd22852">
    <property type="entry name" value="SMN_C"/>
    <property type="match status" value="1"/>
</dbReference>
<evidence type="ECO:0000256" key="4">
    <source>
        <dbReference type="ARBA" id="ARBA00023187"/>
    </source>
</evidence>